<proteinExistence type="predicted"/>
<reference evidence="1" key="1">
    <citation type="journal article" date="2012" name="PLoS ONE">
        <title>Gene sets for utilization of primary and secondary nutrition supplies in the distal gut of endangered iberian lynx.</title>
        <authorList>
            <person name="Alcaide M."/>
            <person name="Messina E."/>
            <person name="Richter M."/>
            <person name="Bargiela R."/>
            <person name="Peplies J."/>
            <person name="Huws S.A."/>
            <person name="Newbold C.J."/>
            <person name="Golyshin P.N."/>
            <person name="Simon M.A."/>
            <person name="Lopez G."/>
            <person name="Yakimov M.M."/>
            <person name="Ferrer M."/>
        </authorList>
    </citation>
    <scope>NUCLEOTIDE SEQUENCE</scope>
</reference>
<dbReference type="EMBL" id="AMCI01007806">
    <property type="protein sequence ID" value="EJW92018.1"/>
    <property type="molecule type" value="Genomic_DNA"/>
</dbReference>
<evidence type="ECO:0000313" key="1">
    <source>
        <dbReference type="EMBL" id="EJW92018.1"/>
    </source>
</evidence>
<organism evidence="1">
    <name type="scientific">gut metagenome</name>
    <dbReference type="NCBI Taxonomy" id="749906"/>
    <lineage>
        <taxon>unclassified sequences</taxon>
        <taxon>metagenomes</taxon>
        <taxon>organismal metagenomes</taxon>
    </lineage>
</organism>
<dbReference type="AlphaFoldDB" id="J9FC66"/>
<sequence>MAVDEQFNVTFIIEGENNPTDFTWSPSKDFQLLWGPQQGRSTSISIVNGKRSKSVQTTYTYVLTAVKEGKY</sequence>
<protein>
    <submittedName>
        <fullName evidence="1">Uncharacterized protein</fullName>
    </submittedName>
</protein>
<dbReference type="Pfam" id="PF13584">
    <property type="entry name" value="BatD"/>
    <property type="match status" value="1"/>
</dbReference>
<dbReference type="InterPro" id="IPR025738">
    <property type="entry name" value="BatD"/>
</dbReference>
<accession>J9FC66</accession>
<comment type="caution">
    <text evidence="1">The sequence shown here is derived from an EMBL/GenBank/DDBJ whole genome shotgun (WGS) entry which is preliminary data.</text>
</comment>
<feature type="non-terminal residue" evidence="1">
    <location>
        <position position="71"/>
    </location>
</feature>
<gene>
    <name evidence="1" type="ORF">EVA_19875</name>
</gene>
<name>J9FC66_9ZZZZ</name>